<sequence>MQHKMISIFHLAMTRAKVAFFLRLVIPSDRDSDCISTWFILLNVISKHSRKLSRWTVKSTDYIEKNLIQRNMTWLTEGCHGILSVGQGGRRVKLHISIIFTSWPCKLA</sequence>
<reference evidence="2 3" key="1">
    <citation type="submission" date="2023-11" db="EMBL/GenBank/DDBJ databases">
        <title>Halocaridina rubra genome assembly.</title>
        <authorList>
            <person name="Smith C."/>
        </authorList>
    </citation>
    <scope>NUCLEOTIDE SEQUENCE [LARGE SCALE GENOMIC DNA]</scope>
    <source>
        <strain evidence="2">EP-1</strain>
        <tissue evidence="2">Whole</tissue>
    </source>
</reference>
<gene>
    <name evidence="2" type="ORF">SK128_004134</name>
</gene>
<feature type="chain" id="PRO_5042890093" evidence="1">
    <location>
        <begin position="20"/>
        <end position="108"/>
    </location>
</feature>
<name>A0AAN8X4F7_HALRR</name>
<protein>
    <submittedName>
        <fullName evidence="2">Uncharacterized protein</fullName>
    </submittedName>
</protein>
<evidence type="ECO:0000256" key="1">
    <source>
        <dbReference type="SAM" id="SignalP"/>
    </source>
</evidence>
<evidence type="ECO:0000313" key="3">
    <source>
        <dbReference type="Proteomes" id="UP001381693"/>
    </source>
</evidence>
<comment type="caution">
    <text evidence="2">The sequence shown here is derived from an EMBL/GenBank/DDBJ whole genome shotgun (WGS) entry which is preliminary data.</text>
</comment>
<dbReference type="AlphaFoldDB" id="A0AAN8X4F7"/>
<keyword evidence="1" id="KW-0732">Signal</keyword>
<keyword evidence="3" id="KW-1185">Reference proteome</keyword>
<organism evidence="2 3">
    <name type="scientific">Halocaridina rubra</name>
    <name type="common">Hawaiian red shrimp</name>
    <dbReference type="NCBI Taxonomy" id="373956"/>
    <lineage>
        <taxon>Eukaryota</taxon>
        <taxon>Metazoa</taxon>
        <taxon>Ecdysozoa</taxon>
        <taxon>Arthropoda</taxon>
        <taxon>Crustacea</taxon>
        <taxon>Multicrustacea</taxon>
        <taxon>Malacostraca</taxon>
        <taxon>Eumalacostraca</taxon>
        <taxon>Eucarida</taxon>
        <taxon>Decapoda</taxon>
        <taxon>Pleocyemata</taxon>
        <taxon>Caridea</taxon>
        <taxon>Atyoidea</taxon>
        <taxon>Atyidae</taxon>
        <taxon>Halocaridina</taxon>
    </lineage>
</organism>
<proteinExistence type="predicted"/>
<accession>A0AAN8X4F7</accession>
<dbReference type="EMBL" id="JAXCGZ010013342">
    <property type="protein sequence ID" value="KAK7072779.1"/>
    <property type="molecule type" value="Genomic_DNA"/>
</dbReference>
<evidence type="ECO:0000313" key="2">
    <source>
        <dbReference type="EMBL" id="KAK7072779.1"/>
    </source>
</evidence>
<feature type="signal peptide" evidence="1">
    <location>
        <begin position="1"/>
        <end position="19"/>
    </location>
</feature>
<dbReference type="Proteomes" id="UP001381693">
    <property type="component" value="Unassembled WGS sequence"/>
</dbReference>